<name>A0A7X1VQC5_9PROT</name>
<evidence type="ECO:0000256" key="2">
    <source>
        <dbReference type="SAM" id="SignalP"/>
    </source>
</evidence>
<feature type="domain" description="TonB-dependent receptor plug" evidence="3">
    <location>
        <begin position="147"/>
        <end position="257"/>
    </location>
</feature>
<evidence type="ECO:0000313" key="4">
    <source>
        <dbReference type="EMBL" id="MQS00243.1"/>
    </source>
</evidence>
<dbReference type="InterPro" id="IPR012910">
    <property type="entry name" value="Plug_dom"/>
</dbReference>
<keyword evidence="2" id="KW-0732">Signal</keyword>
<dbReference type="RefSeq" id="WP_153432020.1">
    <property type="nucleotide sequence ID" value="NZ_WIPH01000086.1"/>
</dbReference>
<dbReference type="Gene3D" id="3.55.50.30">
    <property type="match status" value="1"/>
</dbReference>
<protein>
    <submittedName>
        <fullName evidence="4">TonB-dependent receptor plug domain-containing protein</fullName>
    </submittedName>
</protein>
<reference evidence="4 5" key="1">
    <citation type="submission" date="2019-10" db="EMBL/GenBank/DDBJ databases">
        <title>Gluconobacter aidae sp. nov., a novel species of acetic acid bacteria isolated in Thailand.</title>
        <authorList>
            <person name="Yukphan P."/>
            <person name="Charoenyingcharoen P."/>
            <person name="Malimas S."/>
            <person name="Muramatsu Y."/>
            <person name="Nakagawa Y."/>
            <person name="Tanasupawat S."/>
            <person name="Yamada Y."/>
        </authorList>
    </citation>
    <scope>NUCLEOTIDE SEQUENCE [LARGE SCALE GENOMIC DNA]</scope>
    <source>
        <strain evidence="4 5">AC10</strain>
    </source>
</reference>
<dbReference type="Proteomes" id="UP000432209">
    <property type="component" value="Unassembled WGS sequence"/>
</dbReference>
<accession>A0A7X1VQC5</accession>
<organism evidence="4 5">
    <name type="scientific">Gluconobacter aidae</name>
    <dbReference type="NCBI Taxonomy" id="2662454"/>
    <lineage>
        <taxon>Bacteria</taxon>
        <taxon>Pseudomonadati</taxon>
        <taxon>Pseudomonadota</taxon>
        <taxon>Alphaproteobacteria</taxon>
        <taxon>Acetobacterales</taxon>
        <taxon>Acetobacteraceae</taxon>
        <taxon>Gluconobacter</taxon>
    </lineage>
</organism>
<comment type="caution">
    <text evidence="4">The sequence shown here is derived from an EMBL/GenBank/DDBJ whole genome shotgun (WGS) entry which is preliminary data.</text>
</comment>
<evidence type="ECO:0000259" key="3">
    <source>
        <dbReference type="Pfam" id="PF07715"/>
    </source>
</evidence>
<dbReference type="PANTHER" id="PTHR40980:SF4">
    <property type="entry name" value="TONB-DEPENDENT RECEPTOR-LIKE BETA-BARREL DOMAIN-CONTAINING PROTEIN"/>
    <property type="match status" value="1"/>
</dbReference>
<dbReference type="Pfam" id="PF07715">
    <property type="entry name" value="Plug"/>
    <property type="match status" value="1"/>
</dbReference>
<dbReference type="SUPFAM" id="SSF56935">
    <property type="entry name" value="Porins"/>
    <property type="match status" value="1"/>
</dbReference>
<feature type="region of interest" description="Disordered" evidence="1">
    <location>
        <begin position="108"/>
        <end position="132"/>
    </location>
</feature>
<evidence type="ECO:0000256" key="1">
    <source>
        <dbReference type="SAM" id="MobiDB-lite"/>
    </source>
</evidence>
<keyword evidence="5" id="KW-1185">Reference proteome</keyword>
<dbReference type="InterPro" id="IPR037066">
    <property type="entry name" value="Plug_dom_sf"/>
</dbReference>
<feature type="signal peptide" evidence="2">
    <location>
        <begin position="1"/>
        <end position="32"/>
    </location>
</feature>
<dbReference type="EMBL" id="WIPH01000086">
    <property type="protein sequence ID" value="MQS00243.1"/>
    <property type="molecule type" value="Genomic_DNA"/>
</dbReference>
<feature type="non-terminal residue" evidence="4">
    <location>
        <position position="701"/>
    </location>
</feature>
<keyword evidence="4" id="KW-0675">Receptor</keyword>
<evidence type="ECO:0000313" key="5">
    <source>
        <dbReference type="Proteomes" id="UP000432209"/>
    </source>
</evidence>
<sequence>MFRLNSRAQIFPGLALSTTCLAGALTTQAAYAQTSSFSISRMPIAQAIIAYGRAANVQIVLADPVRGTIMGNAVHGTMGSDRALDQLLAGTGLTVISRHSHVVVIGLHQPPPTKPGIHPDSARKSTLDASRTENVSVHANRDFTSSKRYSAQIIDTLSAEQIRTVPDLSVVEAARRIVGISVMPSTDDNRSDNNIENITIRGLDNSYNLITIDGAQLASANNTYRGARLDLIPSSMLGELQVLKTVDAYNDPQGIGGQVNMVTKNAFDYGNTFDTQLLGGWNNLAGSVVQPMHENWRVDGTLTRVFGRNKEFGFVLSGNYQELHSATHAILPGDSSGDGWNYYTTSGTSVGSPTNTDAVAATGHAVPVRSQDYAFDDAYRRYSLTGKFQYRPSHRFDLSVFGGYFHTLDQETRNEALSMPSGTWTQGATPDTGSVTTGQYQFGITQQPETQRTWFVNGKIHYDINDRMHLNFLATDSIAWDDSYRTMIKYNTGMNENTNKTTYQSNYGYSYTLDNGAPSIYLNDLTAANNADNYNPRYWRFYGFHVKNDVRFLRGDWRWDVGHGFWMNAGVTQTMTHVTNSETYTQWIPKDAAAAAEIGNMDQVLAAKTLTMESAPGLKYLTLNYQEALEKLLNNKSLFKTTNTISTTKPAYYHMQESITAAYFQTGWHNRFVSLQGGFRWDHTRADIGNFNGITQDGVTD</sequence>
<dbReference type="PANTHER" id="PTHR40980">
    <property type="entry name" value="PLUG DOMAIN-CONTAINING PROTEIN"/>
    <property type="match status" value="1"/>
</dbReference>
<feature type="chain" id="PRO_5031330799" evidence="2">
    <location>
        <begin position="33"/>
        <end position="701"/>
    </location>
</feature>
<dbReference type="AlphaFoldDB" id="A0A7X1VQC5"/>
<dbReference type="Gene3D" id="2.170.130.10">
    <property type="entry name" value="TonB-dependent receptor, plug domain"/>
    <property type="match status" value="1"/>
</dbReference>
<proteinExistence type="predicted"/>
<gene>
    <name evidence="4" type="ORF">GFJ39_13885</name>
</gene>